<accession>A0A8J5K901</accession>
<name>A0A8J5K901_ZINOF</name>
<dbReference type="EMBL" id="JACMSC010000017">
    <property type="protein sequence ID" value="KAG6478540.1"/>
    <property type="molecule type" value="Genomic_DNA"/>
</dbReference>
<proteinExistence type="predicted"/>
<protein>
    <submittedName>
        <fullName evidence="2">Uncharacterized protein</fullName>
    </submittedName>
</protein>
<evidence type="ECO:0000313" key="3">
    <source>
        <dbReference type="Proteomes" id="UP000734854"/>
    </source>
</evidence>
<evidence type="ECO:0000313" key="2">
    <source>
        <dbReference type="EMBL" id="KAG6478540.1"/>
    </source>
</evidence>
<dbReference type="AlphaFoldDB" id="A0A8J5K901"/>
<dbReference type="PANTHER" id="PTHR33738:SF8">
    <property type="entry name" value="OS05G0454500 PROTEIN"/>
    <property type="match status" value="1"/>
</dbReference>
<feature type="compositionally biased region" description="Polar residues" evidence="1">
    <location>
        <begin position="22"/>
        <end position="31"/>
    </location>
</feature>
<feature type="region of interest" description="Disordered" evidence="1">
    <location>
        <begin position="68"/>
        <end position="107"/>
    </location>
</feature>
<feature type="region of interest" description="Disordered" evidence="1">
    <location>
        <begin position="123"/>
        <end position="165"/>
    </location>
</feature>
<dbReference type="PANTHER" id="PTHR33738">
    <property type="entry name" value="EMB|CAB82975.1"/>
    <property type="match status" value="1"/>
</dbReference>
<feature type="compositionally biased region" description="Polar residues" evidence="1">
    <location>
        <begin position="125"/>
        <end position="136"/>
    </location>
</feature>
<comment type="caution">
    <text evidence="2">The sequence shown here is derived from an EMBL/GenBank/DDBJ whole genome shotgun (WGS) entry which is preliminary data.</text>
</comment>
<feature type="region of interest" description="Disordered" evidence="1">
    <location>
        <begin position="1"/>
        <end position="35"/>
    </location>
</feature>
<reference evidence="2 3" key="1">
    <citation type="submission" date="2020-08" db="EMBL/GenBank/DDBJ databases">
        <title>Plant Genome Project.</title>
        <authorList>
            <person name="Zhang R.-G."/>
        </authorList>
    </citation>
    <scope>NUCLEOTIDE SEQUENCE [LARGE SCALE GENOMIC DNA]</scope>
    <source>
        <tissue evidence="2">Rhizome</tissue>
    </source>
</reference>
<dbReference type="Proteomes" id="UP000734854">
    <property type="component" value="Unassembled WGS sequence"/>
</dbReference>
<keyword evidence="3" id="KW-1185">Reference proteome</keyword>
<organism evidence="2 3">
    <name type="scientific">Zingiber officinale</name>
    <name type="common">Ginger</name>
    <name type="synonym">Amomum zingiber</name>
    <dbReference type="NCBI Taxonomy" id="94328"/>
    <lineage>
        <taxon>Eukaryota</taxon>
        <taxon>Viridiplantae</taxon>
        <taxon>Streptophyta</taxon>
        <taxon>Embryophyta</taxon>
        <taxon>Tracheophyta</taxon>
        <taxon>Spermatophyta</taxon>
        <taxon>Magnoliopsida</taxon>
        <taxon>Liliopsida</taxon>
        <taxon>Zingiberales</taxon>
        <taxon>Zingiberaceae</taxon>
        <taxon>Zingiber</taxon>
    </lineage>
</organism>
<sequence>MEGGGKRQSSSIADELFPTGKDASSSSSPGYFSNVFPPASAVDSLPVVMGKYSSQNDLFWTLSKQKTDGQFGNAQGVPQGGKPQGNPTKKQMMRSMDGKPVTPDQYEESAYFSSSVHYGGRDFYDSSSSTQVSGSPKTFKDDKGGNSNDPDAANRGEWWQGSLYY</sequence>
<gene>
    <name evidence="2" type="ORF">ZIOFF_061983</name>
</gene>
<evidence type="ECO:0000256" key="1">
    <source>
        <dbReference type="SAM" id="MobiDB-lite"/>
    </source>
</evidence>